<dbReference type="Proteomes" id="UP000002191">
    <property type="component" value="Chromosome"/>
</dbReference>
<feature type="domain" description="N-acetyltransferase" evidence="3">
    <location>
        <begin position="4"/>
        <end position="161"/>
    </location>
</feature>
<protein>
    <submittedName>
        <fullName evidence="4">GCN5-related N-acetyltransferase</fullName>
    </submittedName>
</protein>
<dbReference type="PROSITE" id="PS51186">
    <property type="entry name" value="GNAT"/>
    <property type="match status" value="1"/>
</dbReference>
<dbReference type="InterPro" id="IPR000182">
    <property type="entry name" value="GNAT_dom"/>
</dbReference>
<evidence type="ECO:0000259" key="3">
    <source>
        <dbReference type="PROSITE" id="PS51186"/>
    </source>
</evidence>
<organism evidence="4 5">
    <name type="scientific">Pseudodesulfovibrio aespoeensis (strain ATCC 700646 / DSM 10631 / Aspo-2)</name>
    <name type="common">Desulfovibrio aespoeensis</name>
    <dbReference type="NCBI Taxonomy" id="643562"/>
    <lineage>
        <taxon>Bacteria</taxon>
        <taxon>Pseudomonadati</taxon>
        <taxon>Thermodesulfobacteriota</taxon>
        <taxon>Desulfovibrionia</taxon>
        <taxon>Desulfovibrionales</taxon>
        <taxon>Desulfovibrionaceae</taxon>
    </lineage>
</organism>
<proteinExistence type="predicted"/>
<evidence type="ECO:0000313" key="5">
    <source>
        <dbReference type="Proteomes" id="UP000002191"/>
    </source>
</evidence>
<reference evidence="4 5" key="2">
    <citation type="journal article" date="2014" name="Genome Announc.">
        <title>Complete Genome Sequence of the Subsurface, Mesophilic Sulfate-Reducing Bacterium Desulfovibrio aespoeensis Aspo-2.</title>
        <authorList>
            <person name="Pedersen K."/>
            <person name="Bengtsson A."/>
            <person name="Edlund J."/>
            <person name="Rabe L."/>
            <person name="Hazen T."/>
            <person name="Chakraborty R."/>
            <person name="Goodwin L."/>
            <person name="Shapiro N."/>
        </authorList>
    </citation>
    <scope>NUCLEOTIDE SEQUENCE [LARGE SCALE GENOMIC DNA]</scope>
    <source>
        <strain evidence="5">ATCC 700646 / DSM 10631 / Aspo-2</strain>
    </source>
</reference>
<dbReference type="CDD" id="cd04301">
    <property type="entry name" value="NAT_SF"/>
    <property type="match status" value="1"/>
</dbReference>
<dbReference type="Pfam" id="PF00583">
    <property type="entry name" value="Acetyltransf_1"/>
    <property type="match status" value="1"/>
</dbReference>
<dbReference type="SUPFAM" id="SSF55729">
    <property type="entry name" value="Acyl-CoA N-acyltransferases (Nat)"/>
    <property type="match status" value="1"/>
</dbReference>
<accession>E6VUP7</accession>
<dbReference type="OrthoDB" id="5355033at2"/>
<evidence type="ECO:0000256" key="1">
    <source>
        <dbReference type="ARBA" id="ARBA00022679"/>
    </source>
</evidence>
<sequence>MRKHDIRTATRTDIEAISRLYENLLHEWNVPPGDDAARGYLHLLERQLEQGAVFIAERDGTLAGAMSYIDAALTQLVPEGRAHLTSAVVVPAHRRRGIASALLHAIASNCRRLGIRRITTDCARDNTAALGLLMRQGFREYDETSRLNQTPADIFLEIDTEMLTAGGQDGRKDQN</sequence>
<keyword evidence="5" id="KW-1185">Reference proteome</keyword>
<dbReference type="EMBL" id="CP002431">
    <property type="protein sequence ID" value="ADU62288.1"/>
    <property type="molecule type" value="Genomic_DNA"/>
</dbReference>
<gene>
    <name evidence="4" type="ordered locus">Daes_1274</name>
</gene>
<keyword evidence="1 4" id="KW-0808">Transferase</keyword>
<dbReference type="STRING" id="643562.Daes_1274"/>
<keyword evidence="2" id="KW-0012">Acyltransferase</keyword>
<name>E6VUP7_PSEA9</name>
<dbReference type="InterPro" id="IPR016181">
    <property type="entry name" value="Acyl_CoA_acyltransferase"/>
</dbReference>
<dbReference type="RefSeq" id="WP_013514219.1">
    <property type="nucleotide sequence ID" value="NC_014844.1"/>
</dbReference>
<dbReference type="Gene3D" id="3.40.630.30">
    <property type="match status" value="1"/>
</dbReference>
<reference evidence="5" key="1">
    <citation type="submission" date="2010-12" db="EMBL/GenBank/DDBJ databases">
        <title>Complete sequence of Desulfovibrio aespoeensis Aspo-2.</title>
        <authorList>
            <consortium name="US DOE Joint Genome Institute"/>
            <person name="Lucas S."/>
            <person name="Copeland A."/>
            <person name="Lapidus A."/>
            <person name="Cheng J.-F."/>
            <person name="Goodwin L."/>
            <person name="Pitluck S."/>
            <person name="Chertkov O."/>
            <person name="Misra M."/>
            <person name="Detter J.C."/>
            <person name="Han C."/>
            <person name="Tapia R."/>
            <person name="Land M."/>
            <person name="Hauser L."/>
            <person name="Kyrpides N."/>
            <person name="Ivanova N."/>
            <person name="Ovchinnikova G."/>
            <person name="Pedersen K."/>
            <person name="Jagevall S."/>
            <person name="Hazen T."/>
            <person name="Woyke T."/>
        </authorList>
    </citation>
    <scope>NUCLEOTIDE SEQUENCE [LARGE SCALE GENOMIC DNA]</scope>
    <source>
        <strain evidence="5">ATCC 700646 / DSM 10631 / Aspo-2</strain>
    </source>
</reference>
<dbReference type="PANTHER" id="PTHR43877">
    <property type="entry name" value="AMINOALKYLPHOSPHONATE N-ACETYLTRANSFERASE-RELATED-RELATED"/>
    <property type="match status" value="1"/>
</dbReference>
<dbReference type="InterPro" id="IPR050832">
    <property type="entry name" value="Bact_Acetyltransf"/>
</dbReference>
<evidence type="ECO:0000313" key="4">
    <source>
        <dbReference type="EMBL" id="ADU62288.1"/>
    </source>
</evidence>
<dbReference type="AlphaFoldDB" id="E6VUP7"/>
<evidence type="ECO:0000256" key="2">
    <source>
        <dbReference type="ARBA" id="ARBA00023315"/>
    </source>
</evidence>
<dbReference type="GO" id="GO:0016747">
    <property type="term" value="F:acyltransferase activity, transferring groups other than amino-acyl groups"/>
    <property type="evidence" value="ECO:0007669"/>
    <property type="project" value="InterPro"/>
</dbReference>
<dbReference type="HOGENOM" id="CLU_1530161_0_0_7"/>
<dbReference type="KEGG" id="das:Daes_1274"/>